<feature type="region of interest" description="Disordered" evidence="10">
    <location>
        <begin position="241"/>
        <end position="294"/>
    </location>
</feature>
<dbReference type="GO" id="GO:0016887">
    <property type="term" value="F:ATP hydrolysis activity"/>
    <property type="evidence" value="ECO:0007669"/>
    <property type="project" value="InterPro"/>
</dbReference>
<keyword evidence="5" id="KW-0677">Repeat</keyword>
<evidence type="ECO:0000259" key="12">
    <source>
        <dbReference type="PROSITE" id="PS50893"/>
    </source>
</evidence>
<dbReference type="InterPro" id="IPR026082">
    <property type="entry name" value="ABCA"/>
</dbReference>
<dbReference type="InterPro" id="IPR027417">
    <property type="entry name" value="P-loop_NTPase"/>
</dbReference>
<dbReference type="Pfam" id="PF00005">
    <property type="entry name" value="ABC_tran"/>
    <property type="match status" value="2"/>
</dbReference>
<evidence type="ECO:0000256" key="8">
    <source>
        <dbReference type="ARBA" id="ARBA00022989"/>
    </source>
</evidence>
<accession>A0A3P9DBU4</accession>
<dbReference type="GO" id="GO:0140359">
    <property type="term" value="F:ABC-type transporter activity"/>
    <property type="evidence" value="ECO:0007669"/>
    <property type="project" value="InterPro"/>
</dbReference>
<keyword evidence="9 11" id="KW-0472">Membrane</keyword>
<keyword evidence="8 11" id="KW-1133">Transmembrane helix</keyword>
<dbReference type="InterPro" id="IPR003439">
    <property type="entry name" value="ABC_transporter-like_ATP-bd"/>
</dbReference>
<feature type="transmembrane region" description="Helical" evidence="11">
    <location>
        <begin position="1725"/>
        <end position="1744"/>
    </location>
</feature>
<dbReference type="SMART" id="SM00382">
    <property type="entry name" value="AAA"/>
    <property type="match status" value="2"/>
</dbReference>
<evidence type="ECO:0000256" key="6">
    <source>
        <dbReference type="ARBA" id="ARBA00022741"/>
    </source>
</evidence>
<dbReference type="Proteomes" id="UP000265160">
    <property type="component" value="Unplaced"/>
</dbReference>
<protein>
    <submittedName>
        <fullName evidence="13">ATP binding cassette subfamily A member 2</fullName>
    </submittedName>
</protein>
<evidence type="ECO:0000256" key="5">
    <source>
        <dbReference type="ARBA" id="ARBA00022737"/>
    </source>
</evidence>
<feature type="transmembrane region" description="Helical" evidence="11">
    <location>
        <begin position="670"/>
        <end position="692"/>
    </location>
</feature>
<dbReference type="PANTHER" id="PTHR19229:SF36">
    <property type="entry name" value="ATP-BINDING CASSETTE SUB-FAMILY A MEMBER 2"/>
    <property type="match status" value="1"/>
</dbReference>
<comment type="subcellular location">
    <subcellularLocation>
        <location evidence="1">Membrane</location>
        <topology evidence="1">Multi-pass membrane protein</topology>
    </subcellularLocation>
</comment>
<dbReference type="GeneTree" id="ENSGT00940000158560"/>
<dbReference type="GO" id="GO:0005319">
    <property type="term" value="F:lipid transporter activity"/>
    <property type="evidence" value="ECO:0007669"/>
    <property type="project" value="TreeGrafter"/>
</dbReference>
<sequence>MGLRQKKPAIPVKEAFYSAAPLTSAGIIPIMQSLCPDGQRDEFGFLQYKNSTSVLLHMMVPVQRPLTPPSPSRFPALKLGFTLASVLKNESVFQQFLIKNLSLSDSIANLLTFGHVKCFCCSQDSLLTASTLEDLTCGDRSSELSKILLVPEKQRPVIQAYRNSVCSEGAEQKSARFRQLSLELRKQINTQSVTEKPRPPSPQPPPPSNVGALLKELADVERLLKDVDLLSSLARLLPKGACAGRTPASPANTTWPLNATTWGPNTTDIPVEGDEGGEEGGGAGSGKGKKETENPHSQFSAFVQLWAGLQPILCGNNRIIEPEALKQGNMSSLGFTSKEQRNLGLLVHLMTTNPKILYSPIGSQVDKVIQKANETFAFVGNVTHYTRVWLNISSQLRSFLEEVHLQKNLQQHPELINGTDTELMQSLMEGNYSLPNTSTLLEQLDTIDNAACGWTHFMSKVSVDVFKGFPDEDSIVNYTLNQAYRDNVSVFASVIFQTNKDGSLPPHVMYKIRQNSSLTEKTNEIRRAYWRPGPNTGGKFYFLYGFVWIQDMIERAIINTFVGHDVVEPGNYVQMFPYPCYTRDDFLFVIEHMMPLCMVISWVYSVAMMIQHIVAEKEHRLKEVMKMMGLNNAVHWVAWFITGFVQLSISVTALTAILKYGRVLLHSDPFIIWLFLTIYAVATIMFCFLVSVIYSKAKLASACGGIIYFLSYVPYMYVAIREEVAHDKITAFEKCIASLMSTTAFGLGSKYFALYEVAGVGIQWQTISQSPVEGDDFNLGLSMMMLIIDAGVYGVLTWYIEAVHPGMYGLPRPWYFPLQRSYWSGSGRVETWDWPWCGGGAARLSVMEEDQACAMDHRRNEEIRGIEEEPNHLPLVVCIDKLTKVYKTGSKLALNKLSLNLHENQVVSFLGHNGAGKTTTMSILTGLFPPTSGSATIYGHDIRTEMERIRQNLGMCPQHNVLFDKLSVEEHLWFYSRLKGMAEEDICKEMDKMIVDLELSNKRHSLVQTLSGGMKRKLSVAIAFVGGSRAVILDEPTAGVDPYARRAIWDLILKYKQGRTILLSTHHMDEADLLGDRIAIISHGKLKCCGSPLFLKSTYGDGYKLTLVKKQSEGRGPPSLSPSSSLSPCSEVQVTQFIRQFVASCLLVSDSNTELSYVLPSEAVKKGCFERLFQALEKSLDSLALTSFGVMDTTLEEVFLKVSEEDQSLENSDAGSQVEPEKPTVELNNLVKCSTLSQSQSSLMSSSSVGSVRGDEGGLYTDFYGDYCPLFDNRQGADSASLQEPEVLEGQGTFKLEGWWLKLSQFHGLIIKRFHCAKRNTKGLFSQILLPAFFVCVAMTVALSVPEIGDLPPLILSPSQYHNYTQPRGNFIPYANEDRPQNKLSPDASPQKIINTFRLPSGIGATCILKTPFNSTLDQLAQTLNPNANNSKTLAAKYFDSMCLDSFTQGVPSPTLCPHHLRQHLQMTQTLILRTPVTSPPTFPLSIHEPVRCVCSMQGTGFSCPSGVGGQPPLMKVVTGDIMVDITGRNVSEYLLFTSDRVRLHRYGGLTVGNIQKSIPTSFGRNLPPMVRKIAVRRSAQVLYNNKGYHSMPTYLNVLNNAILRANMPPSKGNPAAYGITVTNHPMNRTSASLSLDYLLQGTDVVIAIFIIVAMSFVPASFVVFLVAEKSTKAKHLQFVSGCDPVIYWLANYIWDMLNYLVPATCCVIILFVFDLPAYTSPTNFPAVLSLFLLYGWSITPIMYPASFWFKVPSTAYVFLIVINLFIGITATVATFLLQLFEHDKDLKKVNSYLKSCFLIFPNYNLGHGLMQMAYNEYINEYYAKIGQFDKMKSPFEWDIVTRGLVAMTVEGFVGFLITILCQYNFLRNPPRVPVSSKPIDDDDVDVACERQRVLRGDADNDMLKIKNLTKVYKSRKMGRILAVDRLCLGVRPGECFGLLGVNGAGKTSTFKMLTGDECTTGGEDIRHQIHGILKDLLRVQQGIGYCPQFDALFDDLTAREHLQLYTRLRGIPWKDQERVVQWALEKLELSKYADKPAGTYSGGNKRKLSTAIALIGYPSLIFLDEPTTGMDPKARRFLWNLILDIIKTGRSVVLTSHSMEECEALCTRLGIMVNGRFKCLGSIQHLKNRFGDGYMITVRTKSSSSVKEVVRFFNRNFPEALLKERHHTKVQYQLKSERMSLAQVFSKMEQVVEVLGIEDYSVSQTTLDNVFVNFAKKQSDNLEQQDVSPLGSGKSPLQRIFSLLKSRTANTELNALISEAPEELESDDDEGLISFEEERVQLSFNTDTLC</sequence>
<evidence type="ECO:0000256" key="9">
    <source>
        <dbReference type="ARBA" id="ARBA00023136"/>
    </source>
</evidence>
<dbReference type="Pfam" id="PF23321">
    <property type="entry name" value="R1_ABCA1"/>
    <property type="match status" value="1"/>
</dbReference>
<dbReference type="InterPro" id="IPR056264">
    <property type="entry name" value="R2_ABCA1-4-like"/>
</dbReference>
<comment type="similarity">
    <text evidence="2">Belongs to the ABC transporter superfamily. ABCA family.</text>
</comment>
<dbReference type="GO" id="GO:0010556">
    <property type="term" value="P:regulation of macromolecule biosynthetic process"/>
    <property type="evidence" value="ECO:0007669"/>
    <property type="project" value="UniProtKB-ARBA"/>
</dbReference>
<feature type="transmembrane region" description="Helical" evidence="11">
    <location>
        <begin position="779"/>
        <end position="800"/>
    </location>
</feature>
<feature type="domain" description="ABC transporter" evidence="12">
    <location>
        <begin position="1904"/>
        <end position="2140"/>
    </location>
</feature>
<name>A0A3P9DBU4_9CICH</name>
<keyword evidence="7" id="KW-0067">ATP-binding</keyword>
<keyword evidence="14" id="KW-1185">Reference proteome</keyword>
<dbReference type="CDD" id="cd03263">
    <property type="entry name" value="ABC_subfamily_A"/>
    <property type="match status" value="2"/>
</dbReference>
<evidence type="ECO:0000256" key="10">
    <source>
        <dbReference type="SAM" id="MobiDB-lite"/>
    </source>
</evidence>
<feature type="transmembrane region" description="Helical" evidence="11">
    <location>
        <begin position="1698"/>
        <end position="1719"/>
    </location>
</feature>
<feature type="compositionally biased region" description="Pro residues" evidence="10">
    <location>
        <begin position="199"/>
        <end position="208"/>
    </location>
</feature>
<dbReference type="Gene3D" id="3.40.50.300">
    <property type="entry name" value="P-loop containing nucleotide triphosphate hydrolases"/>
    <property type="match status" value="2"/>
</dbReference>
<evidence type="ECO:0000313" key="13">
    <source>
        <dbReference type="Ensembl" id="ENSMZEP00005031611.1"/>
    </source>
</evidence>
<dbReference type="PROSITE" id="PS50893">
    <property type="entry name" value="ABC_TRANSPORTER_2"/>
    <property type="match status" value="2"/>
</dbReference>
<feature type="domain" description="ABC transporter" evidence="12">
    <location>
        <begin position="877"/>
        <end position="1108"/>
    </location>
</feature>
<organism evidence="13 14">
    <name type="scientific">Maylandia zebra</name>
    <name type="common">zebra mbuna</name>
    <dbReference type="NCBI Taxonomy" id="106582"/>
    <lineage>
        <taxon>Eukaryota</taxon>
        <taxon>Metazoa</taxon>
        <taxon>Chordata</taxon>
        <taxon>Craniata</taxon>
        <taxon>Vertebrata</taxon>
        <taxon>Euteleostomi</taxon>
        <taxon>Actinopterygii</taxon>
        <taxon>Neopterygii</taxon>
        <taxon>Teleostei</taxon>
        <taxon>Neoteleostei</taxon>
        <taxon>Acanthomorphata</taxon>
        <taxon>Ovalentaria</taxon>
        <taxon>Cichlomorphae</taxon>
        <taxon>Cichliformes</taxon>
        <taxon>Cichlidae</taxon>
        <taxon>African cichlids</taxon>
        <taxon>Pseudocrenilabrinae</taxon>
        <taxon>Haplochromini</taxon>
        <taxon>Maylandia</taxon>
        <taxon>Maylandia zebra complex</taxon>
    </lineage>
</organism>
<reference evidence="13" key="1">
    <citation type="submission" date="2025-08" db="UniProtKB">
        <authorList>
            <consortium name="Ensembl"/>
        </authorList>
    </citation>
    <scope>IDENTIFICATION</scope>
</reference>
<evidence type="ECO:0000256" key="1">
    <source>
        <dbReference type="ARBA" id="ARBA00004141"/>
    </source>
</evidence>
<dbReference type="GO" id="GO:0051247">
    <property type="term" value="P:positive regulation of protein metabolic process"/>
    <property type="evidence" value="ECO:0007669"/>
    <property type="project" value="UniProtKB-ARBA"/>
</dbReference>
<evidence type="ECO:0000313" key="14">
    <source>
        <dbReference type="Proteomes" id="UP000265160"/>
    </source>
</evidence>
<dbReference type="InterPro" id="IPR017871">
    <property type="entry name" value="ABC_transporter-like_CS"/>
</dbReference>
<evidence type="ECO:0000256" key="7">
    <source>
        <dbReference type="ARBA" id="ARBA00022840"/>
    </source>
</evidence>
<dbReference type="Ensembl" id="ENSMZET00005032639.1">
    <property type="protein sequence ID" value="ENSMZEP00005031611.1"/>
    <property type="gene ID" value="ENSMZEG00005023577.1"/>
</dbReference>
<feature type="transmembrane region" description="Helical" evidence="11">
    <location>
        <begin position="636"/>
        <end position="658"/>
    </location>
</feature>
<feature type="transmembrane region" description="Helical" evidence="11">
    <location>
        <begin position="1645"/>
        <end position="1668"/>
    </location>
</feature>
<feature type="transmembrane region" description="Helical" evidence="11">
    <location>
        <begin position="593"/>
        <end position="615"/>
    </location>
</feature>
<dbReference type="GO" id="GO:0005524">
    <property type="term" value="F:ATP binding"/>
    <property type="evidence" value="ECO:0007669"/>
    <property type="project" value="UniProtKB-KW"/>
</dbReference>
<feature type="transmembrane region" description="Helical" evidence="11">
    <location>
        <begin position="1756"/>
        <end position="1781"/>
    </location>
</feature>
<feature type="region of interest" description="Disordered" evidence="10">
    <location>
        <begin position="190"/>
        <end position="211"/>
    </location>
</feature>
<dbReference type="InterPro" id="IPR013525">
    <property type="entry name" value="ABC2_TM"/>
</dbReference>
<keyword evidence="4 11" id="KW-0812">Transmembrane</keyword>
<dbReference type="GO" id="GO:0010008">
    <property type="term" value="C:endosome membrane"/>
    <property type="evidence" value="ECO:0007669"/>
    <property type="project" value="UniProtKB-SubCell"/>
</dbReference>
<reference evidence="13" key="2">
    <citation type="submission" date="2025-09" db="UniProtKB">
        <authorList>
            <consortium name="Ensembl"/>
        </authorList>
    </citation>
    <scope>IDENTIFICATION</scope>
</reference>
<dbReference type="PANTHER" id="PTHR19229">
    <property type="entry name" value="ATP-BINDING CASSETTE TRANSPORTER SUBFAMILY A ABCA"/>
    <property type="match status" value="1"/>
</dbReference>
<dbReference type="PROSITE" id="PS00211">
    <property type="entry name" value="ABC_TRANSPORTER_1"/>
    <property type="match status" value="1"/>
</dbReference>
<evidence type="ECO:0000256" key="4">
    <source>
        <dbReference type="ARBA" id="ARBA00022692"/>
    </source>
</evidence>
<dbReference type="SUPFAM" id="SSF52540">
    <property type="entry name" value="P-loop containing nucleoside triphosphate hydrolases"/>
    <property type="match status" value="2"/>
</dbReference>
<dbReference type="InterPro" id="IPR003593">
    <property type="entry name" value="AAA+_ATPase"/>
</dbReference>
<evidence type="ECO:0000256" key="2">
    <source>
        <dbReference type="ARBA" id="ARBA00008869"/>
    </source>
</evidence>
<dbReference type="GO" id="GO:0005765">
    <property type="term" value="C:lysosomal membrane"/>
    <property type="evidence" value="ECO:0007669"/>
    <property type="project" value="UniProtKB-SubCell"/>
</dbReference>
<feature type="transmembrane region" description="Helical" evidence="11">
    <location>
        <begin position="1840"/>
        <end position="1862"/>
    </location>
</feature>
<dbReference type="STRING" id="106582.ENSMZEP00005031611"/>
<evidence type="ECO:0000256" key="3">
    <source>
        <dbReference type="ARBA" id="ARBA00022448"/>
    </source>
</evidence>
<feature type="transmembrane region" description="Helical" evidence="11">
    <location>
        <begin position="699"/>
        <end position="720"/>
    </location>
</feature>
<keyword evidence="3" id="KW-0813">Transport</keyword>
<evidence type="ECO:0000256" key="11">
    <source>
        <dbReference type="SAM" id="Phobius"/>
    </source>
</evidence>
<proteinExistence type="inferred from homology"/>
<feature type="compositionally biased region" description="Polar residues" evidence="10">
    <location>
        <begin position="249"/>
        <end position="268"/>
    </location>
</feature>
<keyword evidence="6" id="KW-0547">Nucleotide-binding</keyword>
<dbReference type="Pfam" id="PF12698">
    <property type="entry name" value="ABC2_membrane_3"/>
    <property type="match status" value="2"/>
</dbReference>